<organism evidence="1 2">
    <name type="scientific">Xanthomonas citri pv. citri</name>
    <dbReference type="NCBI Taxonomy" id="611301"/>
    <lineage>
        <taxon>Bacteria</taxon>
        <taxon>Pseudomonadati</taxon>
        <taxon>Pseudomonadota</taxon>
        <taxon>Gammaproteobacteria</taxon>
        <taxon>Lysobacterales</taxon>
        <taxon>Lysobacteraceae</taxon>
        <taxon>Xanthomonas</taxon>
    </lineage>
</organism>
<dbReference type="Gene3D" id="3.80.10.10">
    <property type="entry name" value="Ribonuclease Inhibitor"/>
    <property type="match status" value="1"/>
</dbReference>
<feature type="non-terminal residue" evidence="1">
    <location>
        <position position="1"/>
    </location>
</feature>
<comment type="caution">
    <text evidence="1">The sequence shown here is derived from an EMBL/GenBank/DDBJ whole genome shotgun (WGS) entry which is preliminary data.</text>
</comment>
<dbReference type="EMBL" id="JAABFR010001354">
    <property type="protein sequence ID" value="MBD4337814.1"/>
    <property type="molecule type" value="Genomic_DNA"/>
</dbReference>
<dbReference type="InterPro" id="IPR026906">
    <property type="entry name" value="LRR_5"/>
</dbReference>
<sequence>NLTSLNIRNAKFIKGFALYNLPKLTSVSSNATSIDADAFFGSENIKTINLPKVKVIQDYTFKNAKKLQTVKLGSAQ</sequence>
<protein>
    <submittedName>
        <fullName evidence="1">Leucine-rich repeat protein</fullName>
    </submittedName>
</protein>
<dbReference type="Pfam" id="PF13306">
    <property type="entry name" value="LRR_5"/>
    <property type="match status" value="1"/>
</dbReference>
<accession>A0A8I0H8F0</accession>
<feature type="non-terminal residue" evidence="1">
    <location>
        <position position="76"/>
    </location>
</feature>
<evidence type="ECO:0000313" key="1">
    <source>
        <dbReference type="EMBL" id="MBD4337814.1"/>
    </source>
</evidence>
<dbReference type="SUPFAM" id="SSF52058">
    <property type="entry name" value="L domain-like"/>
    <property type="match status" value="1"/>
</dbReference>
<dbReference type="Proteomes" id="UP000653002">
    <property type="component" value="Unassembled WGS sequence"/>
</dbReference>
<reference evidence="1" key="1">
    <citation type="submission" date="2020-01" db="EMBL/GenBank/DDBJ databases">
        <authorList>
            <person name="Richard D."/>
        </authorList>
    </citation>
    <scope>NUCLEOTIDE SEQUENCE</scope>
    <source>
        <strain evidence="1">JP541</strain>
    </source>
</reference>
<dbReference type="InterPro" id="IPR032675">
    <property type="entry name" value="LRR_dom_sf"/>
</dbReference>
<dbReference type="AlphaFoldDB" id="A0A8I0H8F0"/>
<gene>
    <name evidence="1" type="ORF">GUH15_17490</name>
</gene>
<name>A0A8I0H8F0_XANCI</name>
<proteinExistence type="predicted"/>
<evidence type="ECO:0000313" key="2">
    <source>
        <dbReference type="Proteomes" id="UP000653002"/>
    </source>
</evidence>